<keyword evidence="6" id="KW-0482">Metalloprotease</keyword>
<reference evidence="10" key="1">
    <citation type="submission" date="2025-08" db="UniProtKB">
        <authorList>
            <consortium name="RefSeq"/>
        </authorList>
    </citation>
    <scope>IDENTIFICATION</scope>
</reference>
<keyword evidence="2" id="KW-0645">Protease</keyword>
<dbReference type="SUPFAM" id="SSF55486">
    <property type="entry name" value="Metalloproteases ('zincins'), catalytic domain"/>
    <property type="match status" value="1"/>
</dbReference>
<evidence type="ECO:0000313" key="9">
    <source>
        <dbReference type="Proteomes" id="UP000694888"/>
    </source>
</evidence>
<evidence type="ECO:0000256" key="5">
    <source>
        <dbReference type="ARBA" id="ARBA00022833"/>
    </source>
</evidence>
<evidence type="ECO:0000256" key="2">
    <source>
        <dbReference type="ARBA" id="ARBA00022670"/>
    </source>
</evidence>
<dbReference type="PANTHER" id="PTHR33794">
    <property type="entry name" value="BACILLOLYSIN"/>
    <property type="match status" value="1"/>
</dbReference>
<organism evidence="9 10">
    <name type="scientific">Aplysia californica</name>
    <name type="common">California sea hare</name>
    <dbReference type="NCBI Taxonomy" id="6500"/>
    <lineage>
        <taxon>Eukaryota</taxon>
        <taxon>Metazoa</taxon>
        <taxon>Spiralia</taxon>
        <taxon>Lophotrochozoa</taxon>
        <taxon>Mollusca</taxon>
        <taxon>Gastropoda</taxon>
        <taxon>Heterobranchia</taxon>
        <taxon>Euthyneura</taxon>
        <taxon>Tectipleura</taxon>
        <taxon>Aplysiida</taxon>
        <taxon>Aplysioidea</taxon>
        <taxon>Aplysiidae</taxon>
        <taxon>Aplysia</taxon>
    </lineage>
</organism>
<protein>
    <submittedName>
        <fullName evidence="10">Elastase</fullName>
    </submittedName>
</protein>
<comment type="similarity">
    <text evidence="1">Belongs to the peptidase M4 family.</text>
</comment>
<feature type="domain" description="Peptidase M4 C-terminal" evidence="8">
    <location>
        <begin position="160"/>
        <end position="208"/>
    </location>
</feature>
<evidence type="ECO:0000256" key="1">
    <source>
        <dbReference type="ARBA" id="ARBA00009388"/>
    </source>
</evidence>
<evidence type="ECO:0000256" key="6">
    <source>
        <dbReference type="ARBA" id="ARBA00023049"/>
    </source>
</evidence>
<keyword evidence="4" id="KW-0378">Hydrolase</keyword>
<name>A0ABM1A6X7_APLCA</name>
<dbReference type="Gene3D" id="3.10.170.10">
    <property type="match status" value="1"/>
</dbReference>
<dbReference type="InterPro" id="IPR027268">
    <property type="entry name" value="Peptidase_M4/M1_CTD_sf"/>
</dbReference>
<proteinExistence type="inferred from homology"/>
<dbReference type="Pfam" id="PF01447">
    <property type="entry name" value="Peptidase_M4"/>
    <property type="match status" value="1"/>
</dbReference>
<evidence type="ECO:0000313" key="10">
    <source>
        <dbReference type="RefSeq" id="XP_012942029.2"/>
    </source>
</evidence>
<dbReference type="InterPro" id="IPR050728">
    <property type="entry name" value="Zinc_Metalloprotease_M4"/>
</dbReference>
<evidence type="ECO:0000256" key="4">
    <source>
        <dbReference type="ARBA" id="ARBA00022801"/>
    </source>
</evidence>
<dbReference type="RefSeq" id="XP_012942029.2">
    <property type="nucleotide sequence ID" value="XM_013086575.2"/>
</dbReference>
<evidence type="ECO:0000256" key="3">
    <source>
        <dbReference type="ARBA" id="ARBA00022723"/>
    </source>
</evidence>
<dbReference type="PANTHER" id="PTHR33794:SF1">
    <property type="entry name" value="BACILLOLYSIN"/>
    <property type="match status" value="1"/>
</dbReference>
<evidence type="ECO:0000259" key="8">
    <source>
        <dbReference type="Pfam" id="PF02868"/>
    </source>
</evidence>
<dbReference type="PRINTS" id="PR00730">
    <property type="entry name" value="THERMOLYSIN"/>
</dbReference>
<sequence length="208" mass="22582">MPCSNGARGVGGNLKTKARHYGVSPNCLEVLAASNGTCYLENDYIWVVDLKGGINEDVDAVVSFPCSKGYKDSVNGAFSPALDAFYFATEVGKMYREWYYYHPLTSPIPRAFVHFGKDLDNALWDGQNLILGDGGSETFPYSVIDAVSHELAHGVTERSSNLEFRKQSGAISESFSDMAGEAAEVYIKGSNDWVVGGDLLKKTGDAVR</sequence>
<keyword evidence="9" id="KW-1185">Reference proteome</keyword>
<dbReference type="GeneID" id="106012746"/>
<dbReference type="InterPro" id="IPR013856">
    <property type="entry name" value="Peptidase_M4_domain"/>
</dbReference>
<accession>A0ABM1A6X7</accession>
<dbReference type="Pfam" id="PF02868">
    <property type="entry name" value="Peptidase_M4_C"/>
    <property type="match status" value="1"/>
</dbReference>
<dbReference type="Gene3D" id="1.10.390.10">
    <property type="entry name" value="Neutral Protease Domain 2"/>
    <property type="match status" value="1"/>
</dbReference>
<gene>
    <name evidence="10" type="primary">LOC106012746</name>
</gene>
<dbReference type="InterPro" id="IPR023612">
    <property type="entry name" value="Peptidase_M4"/>
</dbReference>
<dbReference type="Proteomes" id="UP000694888">
    <property type="component" value="Unplaced"/>
</dbReference>
<feature type="domain" description="Peptidase M4" evidence="7">
    <location>
        <begin position="27"/>
        <end position="157"/>
    </location>
</feature>
<dbReference type="InterPro" id="IPR001570">
    <property type="entry name" value="Peptidase_M4_C_domain"/>
</dbReference>
<keyword evidence="3" id="KW-0479">Metal-binding</keyword>
<evidence type="ECO:0000259" key="7">
    <source>
        <dbReference type="Pfam" id="PF01447"/>
    </source>
</evidence>
<keyword evidence="5" id="KW-0862">Zinc</keyword>